<feature type="domain" description="AMP-binding enzyme C-terminal" evidence="4">
    <location>
        <begin position="415"/>
        <end position="490"/>
    </location>
</feature>
<dbReference type="Gene3D" id="3.40.50.12780">
    <property type="entry name" value="N-terminal domain of ligase-like"/>
    <property type="match status" value="1"/>
</dbReference>
<organism evidence="5 6">
    <name type="scientific">Halanaerobium congolense</name>
    <dbReference type="NCBI Taxonomy" id="54121"/>
    <lineage>
        <taxon>Bacteria</taxon>
        <taxon>Bacillati</taxon>
        <taxon>Bacillota</taxon>
        <taxon>Clostridia</taxon>
        <taxon>Halanaerobiales</taxon>
        <taxon>Halanaerobiaceae</taxon>
        <taxon>Halanaerobium</taxon>
    </lineage>
</organism>
<dbReference type="PANTHER" id="PTHR43767:SF1">
    <property type="entry name" value="NONRIBOSOMAL PEPTIDE SYNTHASE PES1 (EUROFUNG)-RELATED"/>
    <property type="match status" value="1"/>
</dbReference>
<comment type="similarity">
    <text evidence="1">Belongs to the ATP-dependent AMP-binding enzyme family.</text>
</comment>
<sequence>MLLGDIISKTANEKQEKLAAVLDDQKITYIQLEKESNQLAHGLIDLGIKTSDMVSIMLSNSIEFLISYVGVIKSGATMVPLNISFKTPAVEYILNNSEAKAVITSKKFLPLIQKCDLDHLENIILVDGEKSDNYLLLSEFKNKKTSLPKLKNIDQEYTAACLYTSGTTGQPKGAMLTHHNLIFDTQKTIEYLKVDDSDRYICVLPMFHAFAETVCILMPLFLGAEIVIIDKFLPETVLKIIQEQNVTFFAGVPTMYSALLNVKNKDNYDLSHLNLCISGGAAMPKQTMEDFEKTFNVKILEGNGPTETSPVAYVNPVDGARKSGSVGLPIPKTEVKIVDENDNEVPIGEIGEITVKGENVMKGYYKMPEATKKALRGGWLHTGDLGKMDEDGYVYIVDRKKDMINVGGMNVYPREIEEQLYKHPKIREAAVVATKDELRGEIPKAVIVLRDGESATEREIQKYCMKYFANYKVPKLVDFLDELPKNATGKIDKKSLSDLSD</sequence>
<dbReference type="NCBIfam" id="NF004837">
    <property type="entry name" value="PRK06187.1"/>
    <property type="match status" value="1"/>
</dbReference>
<dbReference type="InterPro" id="IPR000873">
    <property type="entry name" value="AMP-dep_synth/lig_dom"/>
</dbReference>
<dbReference type="RefSeq" id="WP_134059260.1">
    <property type="nucleotide sequence ID" value="NZ_SOEF01000016.1"/>
</dbReference>
<evidence type="ECO:0000313" key="5">
    <source>
        <dbReference type="EMBL" id="TDX43568.1"/>
    </source>
</evidence>
<dbReference type="InterPro" id="IPR025110">
    <property type="entry name" value="AMP-bd_C"/>
</dbReference>
<dbReference type="FunFam" id="3.30.300.30:FF:000008">
    <property type="entry name" value="2,3-dihydroxybenzoate-AMP ligase"/>
    <property type="match status" value="1"/>
</dbReference>
<evidence type="ECO:0000256" key="1">
    <source>
        <dbReference type="ARBA" id="ARBA00006432"/>
    </source>
</evidence>
<dbReference type="EMBL" id="SOEF01000016">
    <property type="protein sequence ID" value="TDX43568.1"/>
    <property type="molecule type" value="Genomic_DNA"/>
</dbReference>
<reference evidence="5 6" key="1">
    <citation type="submission" date="2019-03" db="EMBL/GenBank/DDBJ databases">
        <title>Subsurface microbial communities from deep shales in Ohio and West Virginia, USA.</title>
        <authorList>
            <person name="Wrighton K."/>
        </authorList>
    </citation>
    <scope>NUCLEOTIDE SEQUENCE [LARGE SCALE GENOMIC DNA]</scope>
    <source>
        <strain evidence="5 6">DSMZ 11287</strain>
    </source>
</reference>
<dbReference type="Proteomes" id="UP000295472">
    <property type="component" value="Unassembled WGS sequence"/>
</dbReference>
<dbReference type="FunFam" id="3.40.50.12780:FF:000003">
    <property type="entry name" value="Long-chain-fatty-acid--CoA ligase FadD"/>
    <property type="match status" value="1"/>
</dbReference>
<gene>
    <name evidence="5" type="ORF">C7954_11614</name>
</gene>
<keyword evidence="2" id="KW-0436">Ligase</keyword>
<accession>A0A4R8GH37</accession>
<dbReference type="InterPro" id="IPR042099">
    <property type="entry name" value="ANL_N_sf"/>
</dbReference>
<evidence type="ECO:0000259" key="3">
    <source>
        <dbReference type="Pfam" id="PF00501"/>
    </source>
</evidence>
<dbReference type="InterPro" id="IPR045851">
    <property type="entry name" value="AMP-bd_C_sf"/>
</dbReference>
<dbReference type="Pfam" id="PF00501">
    <property type="entry name" value="AMP-binding"/>
    <property type="match status" value="1"/>
</dbReference>
<dbReference type="SUPFAM" id="SSF56801">
    <property type="entry name" value="Acetyl-CoA synthetase-like"/>
    <property type="match status" value="1"/>
</dbReference>
<evidence type="ECO:0000259" key="4">
    <source>
        <dbReference type="Pfam" id="PF13193"/>
    </source>
</evidence>
<dbReference type="AlphaFoldDB" id="A0A4R8GH37"/>
<evidence type="ECO:0000313" key="6">
    <source>
        <dbReference type="Proteomes" id="UP000295472"/>
    </source>
</evidence>
<dbReference type="GeneID" id="57012800"/>
<dbReference type="Pfam" id="PF13193">
    <property type="entry name" value="AMP-binding_C"/>
    <property type="match status" value="1"/>
</dbReference>
<dbReference type="Gene3D" id="3.30.300.30">
    <property type="match status" value="1"/>
</dbReference>
<protein>
    <submittedName>
        <fullName evidence="5">Long-chain acyl-CoA synthetase</fullName>
    </submittedName>
</protein>
<evidence type="ECO:0000256" key="2">
    <source>
        <dbReference type="ARBA" id="ARBA00022598"/>
    </source>
</evidence>
<proteinExistence type="inferred from homology"/>
<comment type="caution">
    <text evidence="5">The sequence shown here is derived from an EMBL/GenBank/DDBJ whole genome shotgun (WGS) entry which is preliminary data.</text>
</comment>
<name>A0A4R8GH37_9FIRM</name>
<dbReference type="CDD" id="cd05936">
    <property type="entry name" value="FC-FACS_FadD_like"/>
    <property type="match status" value="1"/>
</dbReference>
<feature type="domain" description="AMP-dependent synthetase/ligase" evidence="3">
    <location>
        <begin position="9"/>
        <end position="365"/>
    </location>
</feature>
<dbReference type="GO" id="GO:0016878">
    <property type="term" value="F:acid-thiol ligase activity"/>
    <property type="evidence" value="ECO:0007669"/>
    <property type="project" value="UniProtKB-ARBA"/>
</dbReference>
<dbReference type="PANTHER" id="PTHR43767">
    <property type="entry name" value="LONG-CHAIN-FATTY-ACID--COA LIGASE"/>
    <property type="match status" value="1"/>
</dbReference>
<dbReference type="InterPro" id="IPR050237">
    <property type="entry name" value="ATP-dep_AMP-bd_enzyme"/>
</dbReference>